<protein>
    <submittedName>
        <fullName evidence="1">Capsular biosynthesis protein</fullName>
    </submittedName>
</protein>
<organism evidence="1 2">
    <name type="scientific">Gluconobacter vitians</name>
    <dbReference type="NCBI Taxonomy" id="2728102"/>
    <lineage>
        <taxon>Bacteria</taxon>
        <taxon>Pseudomonadati</taxon>
        <taxon>Pseudomonadota</taxon>
        <taxon>Alphaproteobacteria</taxon>
        <taxon>Acetobacterales</taxon>
        <taxon>Acetobacteraceae</taxon>
        <taxon>Gluconobacter</taxon>
    </lineage>
</organism>
<comment type="caution">
    <text evidence="1">The sequence shown here is derived from an EMBL/GenBank/DDBJ whole genome shotgun (WGS) entry which is preliminary data.</text>
</comment>
<proteinExistence type="predicted"/>
<dbReference type="CDD" id="cd16439">
    <property type="entry name" value="beta_Kdo_transferase_KpsC_2"/>
    <property type="match status" value="1"/>
</dbReference>
<name>A0ABR9YAC6_9PROT</name>
<accession>A0ABR9YAC6</accession>
<keyword evidence="2" id="KW-1185">Reference proteome</keyword>
<reference evidence="1 2" key="2">
    <citation type="submission" date="2020-11" db="EMBL/GenBank/DDBJ databases">
        <title>Description of novel Gluconobacter species.</title>
        <authorList>
            <person name="Cleenwerck I."/>
            <person name="Cnockaert M."/>
            <person name="Borremans W."/>
            <person name="Wieme A.D."/>
            <person name="De Vuyst L."/>
            <person name="Vandamme P."/>
        </authorList>
    </citation>
    <scope>NUCLEOTIDE SEQUENCE [LARGE SCALE GENOMIC DNA]</scope>
    <source>
        <strain evidence="1 2">LMG 31484</strain>
    </source>
</reference>
<dbReference type="Proteomes" id="UP000623107">
    <property type="component" value="Unassembled WGS sequence"/>
</dbReference>
<evidence type="ECO:0000313" key="2">
    <source>
        <dbReference type="Proteomes" id="UP000623107"/>
    </source>
</evidence>
<sequence>MSSGSVSTSNPLPLILTAPPLGNPIHPFSRIRPDAPGLLAESPCESGDIQNDPAVRMISEARVGGRFWAPAAKAKGPILVCVPPDPAYARQMWQQAKAWTSLDQLVLVTPDSGAGWNRMRDAAQAEGAQALSENVDPFSLLGGTRTLLLPSGSMNALSALGALTGHAVMRPDTGCGWKQDTHAAAEALQILRVATEYRSPFSGMPIDILDAIALLADWKRILVANRTISVCVGMSFWKRDRMKAFFATAEERRPLPLFRRTATSAIATARRHNTAKGIAVWATRMPRELERAARKDGLPLLRVEDGFIRSAGLGSGFLPPASIITDSRGPYYDPAQPSDLEVLLATHPLGEDLQARARSLTTLIRMQNISKYSADATPPNLGTPAGRRIILVPGQVADDMSVRLGGRNVQGNMDLLRRVRKACPDAFIVYRPHPDVDAGHRAGAIADADVLRVADHICREGGMSPLLDVVDEVHTLTSLTGFEALMRGLPVTTYGQPFYAGWGLTHDHAPVARRTRRLNVEQLTAATLLLYPRYIDPLTGLFCGPEILIDRFGSPEVWRPDLLMRLRQAQGAIKKAFVQGVHTVLHTPAKKSDRS</sequence>
<dbReference type="EMBL" id="JABCQG010000038">
    <property type="protein sequence ID" value="MBF0860384.1"/>
    <property type="molecule type" value="Genomic_DNA"/>
</dbReference>
<dbReference type="InterPro" id="IPR007833">
    <property type="entry name" value="Capsule_polysaccharide_synth"/>
</dbReference>
<gene>
    <name evidence="1" type="ORF">HKD24_14455</name>
</gene>
<reference evidence="2" key="1">
    <citation type="submission" date="2020-04" db="EMBL/GenBank/DDBJ databases">
        <title>Description of novel Gluconacetobacter.</title>
        <authorList>
            <person name="Sombolestani A."/>
        </authorList>
    </citation>
    <scope>NUCLEOTIDE SEQUENCE [LARGE SCALE GENOMIC DNA]</scope>
    <source>
        <strain evidence="2">LMG 31484</strain>
    </source>
</reference>
<dbReference type="Pfam" id="PF05159">
    <property type="entry name" value="Capsule_synth"/>
    <property type="match status" value="2"/>
</dbReference>
<evidence type="ECO:0000313" key="1">
    <source>
        <dbReference type="EMBL" id="MBF0860384.1"/>
    </source>
</evidence>